<sequence>MAIGNCSDTESKDGSISGTVPPAPAASSLQTRSKSPPHLDNLPTELLRQIIAHLDPPSLLTLAALSTHLRSVLLHGAEDLLELTCRRYVGWWWRKSALSFRPHEAFVQLVGLVRERACPVCRLMPEPEQKAVGPGDGGEGEGKGEREGQEKDNPGASDLACSAATPSTSSQKHPTNKKKMTNPAKAHQIETHILLPHIRACRTCLRTHPSLALITATTALQKYGIDQSTLDRVARSCSAYTQSIRYPHGKPRQKTLYLLQDIVAYVANRQAEDVPAAKEGCGTVPPTKYNPLPRSEGEQEGATARQVNGGADDSNPQRHPATGPRAKAP</sequence>
<protein>
    <submittedName>
        <fullName evidence="2">Uncharacterized protein</fullName>
    </submittedName>
</protein>
<keyword evidence="3" id="KW-1185">Reference proteome</keyword>
<feature type="compositionally biased region" description="Basic and acidic residues" evidence="1">
    <location>
        <begin position="140"/>
        <end position="153"/>
    </location>
</feature>
<evidence type="ECO:0000313" key="2">
    <source>
        <dbReference type="EMBL" id="CAD6944421.1"/>
    </source>
</evidence>
<name>A0A9N8M0C4_9BASI</name>
<comment type="caution">
    <text evidence="2">The sequence shown here is derived from an EMBL/GenBank/DDBJ whole genome shotgun (WGS) entry which is preliminary data.</text>
</comment>
<proteinExistence type="predicted"/>
<dbReference type="PROSITE" id="PS50181">
    <property type="entry name" value="FBOX"/>
    <property type="match status" value="1"/>
</dbReference>
<accession>A0A9N8M0C4</accession>
<dbReference type="EMBL" id="CAJHJF010004608">
    <property type="protein sequence ID" value="CAD6944421.1"/>
    <property type="molecule type" value="Genomic_DNA"/>
</dbReference>
<dbReference type="Proteomes" id="UP000836404">
    <property type="component" value="Unassembled WGS sequence"/>
</dbReference>
<dbReference type="SUPFAM" id="SSF81383">
    <property type="entry name" value="F-box domain"/>
    <property type="match status" value="1"/>
</dbReference>
<dbReference type="InterPro" id="IPR036047">
    <property type="entry name" value="F-box-like_dom_sf"/>
</dbReference>
<dbReference type="InterPro" id="IPR001810">
    <property type="entry name" value="F-box_dom"/>
</dbReference>
<feature type="region of interest" description="Disordered" evidence="1">
    <location>
        <begin position="1"/>
        <end position="39"/>
    </location>
</feature>
<gene>
    <name evidence="2" type="ORF">JKILLFL_G8590</name>
</gene>
<reference evidence="2 3" key="1">
    <citation type="submission" date="2020-10" db="EMBL/GenBank/DDBJ databases">
        <authorList>
            <person name="Sedaghatjoo S."/>
        </authorList>
    </citation>
    <scope>NUCLEOTIDE SEQUENCE [LARGE SCALE GENOMIC DNA]</scope>
    <source>
        <strain evidence="2 3">LLFL</strain>
    </source>
</reference>
<organism evidence="2 3">
    <name type="scientific">Tilletia laevis</name>
    <dbReference type="NCBI Taxonomy" id="157183"/>
    <lineage>
        <taxon>Eukaryota</taxon>
        <taxon>Fungi</taxon>
        <taxon>Dikarya</taxon>
        <taxon>Basidiomycota</taxon>
        <taxon>Ustilaginomycotina</taxon>
        <taxon>Exobasidiomycetes</taxon>
        <taxon>Tilletiales</taxon>
        <taxon>Tilletiaceae</taxon>
        <taxon>Tilletia</taxon>
    </lineage>
</organism>
<dbReference type="AlphaFoldDB" id="A0A9N8M0C4"/>
<feature type="region of interest" description="Disordered" evidence="1">
    <location>
        <begin position="275"/>
        <end position="329"/>
    </location>
</feature>
<feature type="region of interest" description="Disordered" evidence="1">
    <location>
        <begin position="127"/>
        <end position="184"/>
    </location>
</feature>
<evidence type="ECO:0000256" key="1">
    <source>
        <dbReference type="SAM" id="MobiDB-lite"/>
    </source>
</evidence>
<evidence type="ECO:0000313" key="3">
    <source>
        <dbReference type="Proteomes" id="UP000836404"/>
    </source>
</evidence>
<dbReference type="Pfam" id="PF00646">
    <property type="entry name" value="F-box"/>
    <property type="match status" value="1"/>
</dbReference>
<feature type="compositionally biased region" description="Polar residues" evidence="1">
    <location>
        <begin position="164"/>
        <end position="173"/>
    </location>
</feature>
<dbReference type="SMART" id="SM00256">
    <property type="entry name" value="FBOX"/>
    <property type="match status" value="1"/>
</dbReference>